<dbReference type="PROSITE" id="PS50908">
    <property type="entry name" value="RWD"/>
    <property type="match status" value="1"/>
</dbReference>
<evidence type="ECO:0000256" key="6">
    <source>
        <dbReference type="SAM" id="MobiDB-lite"/>
    </source>
</evidence>
<gene>
    <name evidence="8" type="ORF">BaRGS_00013757</name>
</gene>
<evidence type="ECO:0000256" key="1">
    <source>
        <dbReference type="ARBA" id="ARBA00004123"/>
    </source>
</evidence>
<dbReference type="Pfam" id="PF05773">
    <property type="entry name" value="RWD"/>
    <property type="match status" value="1"/>
</dbReference>
<dbReference type="Gene3D" id="3.10.110.10">
    <property type="entry name" value="Ubiquitin Conjugating Enzyme"/>
    <property type="match status" value="1"/>
</dbReference>
<dbReference type="AlphaFoldDB" id="A0ABD0L7G7"/>
<evidence type="ECO:0000313" key="9">
    <source>
        <dbReference type="Proteomes" id="UP001519460"/>
    </source>
</evidence>
<evidence type="ECO:0000256" key="3">
    <source>
        <dbReference type="ARBA" id="ARBA00015444"/>
    </source>
</evidence>
<keyword evidence="5" id="KW-0539">Nucleus</keyword>
<accession>A0ABD0L7G7</accession>
<dbReference type="InterPro" id="IPR016135">
    <property type="entry name" value="UBQ-conjugating_enzyme/RWD"/>
</dbReference>
<evidence type="ECO:0000313" key="8">
    <source>
        <dbReference type="EMBL" id="KAK7495117.1"/>
    </source>
</evidence>
<feature type="domain" description="RWD" evidence="7">
    <location>
        <begin position="4"/>
        <end position="115"/>
    </location>
</feature>
<name>A0ABD0L7G7_9CAEN</name>
<dbReference type="SUPFAM" id="SSF54495">
    <property type="entry name" value="UBC-like"/>
    <property type="match status" value="1"/>
</dbReference>
<dbReference type="EMBL" id="JACVVK020000078">
    <property type="protein sequence ID" value="KAK7495117.1"/>
    <property type="molecule type" value="Genomic_DNA"/>
</dbReference>
<sequence length="285" mass="31495">MAEEELEAIQAIYCRPGELSVSQGLDESRQVTLQLSSESDSDDVGRLPSLTAELRLLLPASYPAAVPTISVFSDHLTRNDLSQLRTTLCQCAEQNLGQPALMDIISLATEELLKLRAANHSRESKDTPSVGNKASPQTVPGGESGDPSGTSCDRVVLLHLDHMRAKAQYVKLIRKWVADLSLTGRLIFCQRLILIVLQGESASIKEYIVRQRTSNVDVDSRGHPCKERMLSVLWEGPVDRTHSRFADFEVSELGAPEELKAFFRSSGIGDLYDNHVESLRHFPGK</sequence>
<comment type="caution">
    <text evidence="8">The sequence shown here is derived from an EMBL/GenBank/DDBJ whole genome shotgun (WGS) entry which is preliminary data.</text>
</comment>
<comment type="subcellular location">
    <subcellularLocation>
        <location evidence="2">Cytoplasm</location>
    </subcellularLocation>
    <subcellularLocation>
        <location evidence="1">Nucleus</location>
    </subcellularLocation>
</comment>
<feature type="region of interest" description="Disordered" evidence="6">
    <location>
        <begin position="119"/>
        <end position="149"/>
    </location>
</feature>
<dbReference type="InterPro" id="IPR006575">
    <property type="entry name" value="RWD_dom"/>
</dbReference>
<keyword evidence="4" id="KW-0963">Cytoplasm</keyword>
<dbReference type="Proteomes" id="UP001519460">
    <property type="component" value="Unassembled WGS sequence"/>
</dbReference>
<keyword evidence="9" id="KW-1185">Reference proteome</keyword>
<protein>
    <recommendedName>
        <fullName evidence="3">RWD domain-containing protein 3</fullName>
    </recommendedName>
</protein>
<dbReference type="PANTHER" id="PTHR15628">
    <property type="entry name" value="RWD DOMAIN-CONTAINING PROTEIN 3"/>
    <property type="match status" value="1"/>
</dbReference>
<proteinExistence type="predicted"/>
<feature type="compositionally biased region" description="Polar residues" evidence="6">
    <location>
        <begin position="127"/>
        <end position="138"/>
    </location>
</feature>
<evidence type="ECO:0000256" key="2">
    <source>
        <dbReference type="ARBA" id="ARBA00004496"/>
    </source>
</evidence>
<reference evidence="8 9" key="1">
    <citation type="journal article" date="2023" name="Sci. Data">
        <title>Genome assembly of the Korean intertidal mud-creeper Batillaria attramentaria.</title>
        <authorList>
            <person name="Patra A.K."/>
            <person name="Ho P.T."/>
            <person name="Jun S."/>
            <person name="Lee S.J."/>
            <person name="Kim Y."/>
            <person name="Won Y.J."/>
        </authorList>
    </citation>
    <scope>NUCLEOTIDE SEQUENCE [LARGE SCALE GENOMIC DNA]</scope>
    <source>
        <strain evidence="8">Wonlab-2016</strain>
    </source>
</reference>
<dbReference type="GO" id="GO:0005737">
    <property type="term" value="C:cytoplasm"/>
    <property type="evidence" value="ECO:0007669"/>
    <property type="project" value="UniProtKB-SubCell"/>
</dbReference>
<evidence type="ECO:0000256" key="4">
    <source>
        <dbReference type="ARBA" id="ARBA00022490"/>
    </source>
</evidence>
<dbReference type="GO" id="GO:0005634">
    <property type="term" value="C:nucleus"/>
    <property type="evidence" value="ECO:0007669"/>
    <property type="project" value="UniProtKB-SubCell"/>
</dbReference>
<organism evidence="8 9">
    <name type="scientific">Batillaria attramentaria</name>
    <dbReference type="NCBI Taxonomy" id="370345"/>
    <lineage>
        <taxon>Eukaryota</taxon>
        <taxon>Metazoa</taxon>
        <taxon>Spiralia</taxon>
        <taxon>Lophotrochozoa</taxon>
        <taxon>Mollusca</taxon>
        <taxon>Gastropoda</taxon>
        <taxon>Caenogastropoda</taxon>
        <taxon>Sorbeoconcha</taxon>
        <taxon>Cerithioidea</taxon>
        <taxon>Batillariidae</taxon>
        <taxon>Batillaria</taxon>
    </lineage>
</organism>
<dbReference type="PANTHER" id="PTHR15628:SF1">
    <property type="entry name" value="RWD DOMAIN-CONTAINING PROTEIN 3"/>
    <property type="match status" value="1"/>
</dbReference>
<evidence type="ECO:0000259" key="7">
    <source>
        <dbReference type="PROSITE" id="PS50908"/>
    </source>
</evidence>
<evidence type="ECO:0000256" key="5">
    <source>
        <dbReference type="ARBA" id="ARBA00023242"/>
    </source>
</evidence>
<dbReference type="CDD" id="cd24164">
    <property type="entry name" value="RWDD3_C"/>
    <property type="match status" value="1"/>
</dbReference>
<dbReference type="InterPro" id="IPR038840">
    <property type="entry name" value="RWDD3"/>
</dbReference>
<dbReference type="SMART" id="SM00591">
    <property type="entry name" value="RWD"/>
    <property type="match status" value="1"/>
</dbReference>